<dbReference type="InterPro" id="IPR013655">
    <property type="entry name" value="PAS_fold_3"/>
</dbReference>
<dbReference type="SUPFAM" id="SSF52172">
    <property type="entry name" value="CheY-like"/>
    <property type="match status" value="1"/>
</dbReference>
<dbReference type="SMART" id="SM00091">
    <property type="entry name" value="PAS"/>
    <property type="match status" value="1"/>
</dbReference>
<dbReference type="CDD" id="cd00130">
    <property type="entry name" value="PAS"/>
    <property type="match status" value="1"/>
</dbReference>
<dbReference type="EMBL" id="JAJKFW010000059">
    <property type="protein sequence ID" value="MCC9644686.1"/>
    <property type="molecule type" value="Genomic_DNA"/>
</dbReference>
<dbReference type="InterPro" id="IPR029787">
    <property type="entry name" value="Nucleotide_cyclase"/>
</dbReference>
<protein>
    <submittedName>
        <fullName evidence="7">EAL domain-containing protein</fullName>
    </submittedName>
</protein>
<dbReference type="InterPro" id="IPR011006">
    <property type="entry name" value="CheY-like_superfamily"/>
</dbReference>
<dbReference type="InterPro" id="IPR000160">
    <property type="entry name" value="GGDEF_dom"/>
</dbReference>
<reference evidence="7" key="1">
    <citation type="submission" date="2021-11" db="EMBL/GenBank/DDBJ databases">
        <title>Genome sequence.</title>
        <authorList>
            <person name="Sun Q."/>
        </authorList>
    </citation>
    <scope>NUCLEOTIDE SEQUENCE</scope>
    <source>
        <strain evidence="7">JC740</strain>
    </source>
</reference>
<evidence type="ECO:0000313" key="7">
    <source>
        <dbReference type="EMBL" id="MCC9644686.1"/>
    </source>
</evidence>
<feature type="modified residue" description="4-aspartylphosphate" evidence="1">
    <location>
        <position position="106"/>
    </location>
</feature>
<dbReference type="Pfam" id="PF08447">
    <property type="entry name" value="PAS_3"/>
    <property type="match status" value="1"/>
</dbReference>
<dbReference type="PROSITE" id="PS50113">
    <property type="entry name" value="PAC"/>
    <property type="match status" value="1"/>
</dbReference>
<dbReference type="Gene3D" id="3.20.20.450">
    <property type="entry name" value="EAL domain"/>
    <property type="match status" value="1"/>
</dbReference>
<dbReference type="SMART" id="SM00448">
    <property type="entry name" value="REC"/>
    <property type="match status" value="1"/>
</dbReference>
<evidence type="ECO:0000259" key="5">
    <source>
        <dbReference type="PROSITE" id="PS50883"/>
    </source>
</evidence>
<dbReference type="SUPFAM" id="SSF55785">
    <property type="entry name" value="PYP-like sensor domain (PAS domain)"/>
    <property type="match status" value="1"/>
</dbReference>
<evidence type="ECO:0000259" key="6">
    <source>
        <dbReference type="PROSITE" id="PS50887"/>
    </source>
</evidence>
<evidence type="ECO:0000259" key="4">
    <source>
        <dbReference type="PROSITE" id="PS50113"/>
    </source>
</evidence>
<sequence>MSSFDSSSLHTLHQLQSAEALSWPHLGTSETSVPPVTEPPRSTRSIDRRVANPDTSTILVAESDETTRETLAKMLRYRNYKVLTAATGRDAIVAVQQQHVDLVLMDMDLPDLDGFRTTRLLRQWMDLSALPIIMVTSAASPNDVIQAFDSGASDHVTKPIDAAVTLARIATQLQLKSALHRLRQSEERYALTARGTNDGMWDWNLITGELYLSPRWRSMVGLDGTDWQPNGATWMDLIHAEDRRRVESDLEAHLCGDTDHFETELRMQDGHQTYRWMLCRGLAVRDGRGTAYRIAGSLTDITEGKVADALTGLPNRMLFNDRVQRCVDYQARNPHNRFAVIFMDVDDFKLINDHFGHDAGDDFLVSIASRLDTSLRKSDAIIARMGGDEFAVLLENIRHVDEAVAVAMRLHDKMRAPFPVGDREILTRASMGIVVSEWNSDSDQPQPTSEDLLVRADTAMYYAKNQSELPYAIFNEEMLAENRLRLELGSELRHSLERDELSLMYQPMVNLANGQTAGFEALLRWEHPEHGPVSPSTFIPIAESNGLIVEIGLWVLRKACQQAIQWKEDFGRPFMISVNVSVRQLSATGFVEAVTEVLDETGLPSQFLKLEVTESLLMQDPEHTIDLLHQLRDIGLTIGIDDFGTGYSSLSYLHRMPMDILKVDRSFVESMFDSDKNAALIRSILALASSLELNVVAEGVETEPQLQRLRELGCHFVQGFHFSEPLHPDDAKATIHREWIAE</sequence>
<feature type="domain" description="Response regulatory" evidence="3">
    <location>
        <begin position="57"/>
        <end position="173"/>
    </location>
</feature>
<feature type="region of interest" description="Disordered" evidence="2">
    <location>
        <begin position="23"/>
        <end position="47"/>
    </location>
</feature>
<comment type="caution">
    <text evidence="7">The sequence shown here is derived from an EMBL/GenBank/DDBJ whole genome shotgun (WGS) entry which is preliminary data.</text>
</comment>
<dbReference type="PROSITE" id="PS50110">
    <property type="entry name" value="RESPONSE_REGULATORY"/>
    <property type="match status" value="1"/>
</dbReference>
<name>A0ABS8NM84_9BACT</name>
<dbReference type="PROSITE" id="PS50887">
    <property type="entry name" value="GGDEF"/>
    <property type="match status" value="1"/>
</dbReference>
<keyword evidence="1" id="KW-0597">Phosphoprotein</keyword>
<keyword evidence="8" id="KW-1185">Reference proteome</keyword>
<feature type="domain" description="PAC" evidence="4">
    <location>
        <begin position="261"/>
        <end position="313"/>
    </location>
</feature>
<dbReference type="InterPro" id="IPR000014">
    <property type="entry name" value="PAS"/>
</dbReference>
<evidence type="ECO:0000256" key="1">
    <source>
        <dbReference type="PROSITE-ProRule" id="PRU00169"/>
    </source>
</evidence>
<dbReference type="InterPro" id="IPR035919">
    <property type="entry name" value="EAL_sf"/>
</dbReference>
<organism evidence="7 8">
    <name type="scientific">Rhodopirellula halodulae</name>
    <dbReference type="NCBI Taxonomy" id="2894198"/>
    <lineage>
        <taxon>Bacteria</taxon>
        <taxon>Pseudomonadati</taxon>
        <taxon>Planctomycetota</taxon>
        <taxon>Planctomycetia</taxon>
        <taxon>Pirellulales</taxon>
        <taxon>Pirellulaceae</taxon>
        <taxon>Rhodopirellula</taxon>
    </lineage>
</organism>
<feature type="domain" description="GGDEF" evidence="6">
    <location>
        <begin position="336"/>
        <end position="476"/>
    </location>
</feature>
<dbReference type="InterPro" id="IPR001633">
    <property type="entry name" value="EAL_dom"/>
</dbReference>
<proteinExistence type="predicted"/>
<dbReference type="Pfam" id="PF00072">
    <property type="entry name" value="Response_reg"/>
    <property type="match status" value="1"/>
</dbReference>
<dbReference type="InterPro" id="IPR035965">
    <property type="entry name" value="PAS-like_dom_sf"/>
</dbReference>
<dbReference type="Gene3D" id="3.30.70.270">
    <property type="match status" value="1"/>
</dbReference>
<dbReference type="Pfam" id="PF00563">
    <property type="entry name" value="EAL"/>
    <property type="match status" value="1"/>
</dbReference>
<dbReference type="SMART" id="SM00267">
    <property type="entry name" value="GGDEF"/>
    <property type="match status" value="1"/>
</dbReference>
<gene>
    <name evidence="7" type="ORF">LOC71_20630</name>
</gene>
<evidence type="ECO:0000259" key="3">
    <source>
        <dbReference type="PROSITE" id="PS50110"/>
    </source>
</evidence>
<dbReference type="PROSITE" id="PS50883">
    <property type="entry name" value="EAL"/>
    <property type="match status" value="1"/>
</dbReference>
<dbReference type="CDD" id="cd01948">
    <property type="entry name" value="EAL"/>
    <property type="match status" value="1"/>
</dbReference>
<dbReference type="InterPro" id="IPR000700">
    <property type="entry name" value="PAS-assoc_C"/>
</dbReference>
<dbReference type="SUPFAM" id="SSF55073">
    <property type="entry name" value="Nucleotide cyclase"/>
    <property type="match status" value="1"/>
</dbReference>
<dbReference type="InterPro" id="IPR043128">
    <property type="entry name" value="Rev_trsase/Diguanyl_cyclase"/>
</dbReference>
<feature type="domain" description="EAL" evidence="5">
    <location>
        <begin position="485"/>
        <end position="739"/>
    </location>
</feature>
<dbReference type="Gene3D" id="3.40.50.2300">
    <property type="match status" value="1"/>
</dbReference>
<dbReference type="NCBIfam" id="TIGR00229">
    <property type="entry name" value="sensory_box"/>
    <property type="match status" value="1"/>
</dbReference>
<dbReference type="Pfam" id="PF00990">
    <property type="entry name" value="GGDEF"/>
    <property type="match status" value="1"/>
</dbReference>
<evidence type="ECO:0000256" key="2">
    <source>
        <dbReference type="SAM" id="MobiDB-lite"/>
    </source>
</evidence>
<dbReference type="NCBIfam" id="TIGR00254">
    <property type="entry name" value="GGDEF"/>
    <property type="match status" value="1"/>
</dbReference>
<dbReference type="Gene3D" id="3.30.450.20">
    <property type="entry name" value="PAS domain"/>
    <property type="match status" value="1"/>
</dbReference>
<dbReference type="CDD" id="cd17546">
    <property type="entry name" value="REC_hyHK_CKI1_RcsC-like"/>
    <property type="match status" value="1"/>
</dbReference>
<dbReference type="Proteomes" id="UP001430306">
    <property type="component" value="Unassembled WGS sequence"/>
</dbReference>
<dbReference type="CDD" id="cd01949">
    <property type="entry name" value="GGDEF"/>
    <property type="match status" value="1"/>
</dbReference>
<accession>A0ABS8NM84</accession>
<dbReference type="InterPro" id="IPR001789">
    <property type="entry name" value="Sig_transdc_resp-reg_receiver"/>
</dbReference>
<dbReference type="RefSeq" id="WP_230276390.1">
    <property type="nucleotide sequence ID" value="NZ_JAJKFW010000059.1"/>
</dbReference>
<dbReference type="SUPFAM" id="SSF141868">
    <property type="entry name" value="EAL domain-like"/>
    <property type="match status" value="1"/>
</dbReference>
<evidence type="ECO:0000313" key="8">
    <source>
        <dbReference type="Proteomes" id="UP001430306"/>
    </source>
</evidence>
<dbReference type="InterPro" id="IPR052155">
    <property type="entry name" value="Biofilm_reg_signaling"/>
</dbReference>
<dbReference type="PANTHER" id="PTHR44757">
    <property type="entry name" value="DIGUANYLATE CYCLASE DGCP"/>
    <property type="match status" value="1"/>
</dbReference>
<dbReference type="SMART" id="SM00052">
    <property type="entry name" value="EAL"/>
    <property type="match status" value="1"/>
</dbReference>
<dbReference type="PANTHER" id="PTHR44757:SF2">
    <property type="entry name" value="BIOFILM ARCHITECTURE MAINTENANCE PROTEIN MBAA"/>
    <property type="match status" value="1"/>
</dbReference>